<accession>A0A0P7ZJQ1</accession>
<dbReference type="Pfam" id="PF02272">
    <property type="entry name" value="DHHA1"/>
    <property type="match status" value="1"/>
</dbReference>
<gene>
    <name evidence="2" type="ORF">MPEBLZ_00055</name>
</gene>
<organism evidence="2 3">
    <name type="scientific">Candidatus Methanoperedens nitratireducens</name>
    <dbReference type="NCBI Taxonomy" id="1392998"/>
    <lineage>
        <taxon>Archaea</taxon>
        <taxon>Methanobacteriati</taxon>
        <taxon>Methanobacteriota</taxon>
        <taxon>Stenosarchaea group</taxon>
        <taxon>Methanomicrobia</taxon>
        <taxon>Methanosarcinales</taxon>
        <taxon>ANME-2 cluster</taxon>
        <taxon>Candidatus Methanoperedentaceae</taxon>
        <taxon>Candidatus Methanoperedens</taxon>
    </lineage>
</organism>
<dbReference type="Gene3D" id="3.90.1640.10">
    <property type="entry name" value="inorganic pyrophosphatase (n-terminal core)"/>
    <property type="match status" value="1"/>
</dbReference>
<sequence>MSSIIFTHGDCDGICAGAVAKSAFPDSKVFFTSPVSLLGELNNLAGNYDNIVICDIAIDEKTSPQLKIKLNELDTESNVIYMDHHPVPEKNYNKSWFHHDNCSSSEQAYRILERKLSRDMRRVAIYGAIGDFSETSLIKKWERDWDTRTLYFYAGTLIQGITHVGRDYDYKRRILDALSGDTPPPEIAGLLESAVIASRKEEGIKDDVRHKVVKLKNLAYVQDINGYMSKAAIYAASIGNANVGVSCEYRSQKHVYDISIRRRNGDMDLNTILRRVAPYHGGTGGGHPFAAGARIPEKELEAFLYNLDEAIG</sequence>
<evidence type="ECO:0000313" key="3">
    <source>
        <dbReference type="Proteomes" id="UP000050360"/>
    </source>
</evidence>
<name>A0A0P7ZJQ1_9EURY</name>
<dbReference type="InterPro" id="IPR003156">
    <property type="entry name" value="DHHA1_dom"/>
</dbReference>
<dbReference type="SUPFAM" id="SSF64182">
    <property type="entry name" value="DHH phosphoesterases"/>
    <property type="match status" value="1"/>
</dbReference>
<dbReference type="PATRIC" id="fig|1719120.3.peg.58"/>
<dbReference type="InterPro" id="IPR052968">
    <property type="entry name" value="Nucleotide_metab_enz"/>
</dbReference>
<dbReference type="PANTHER" id="PTHR42146:SF1">
    <property type="entry name" value="OLIGORIBONUCLEASE NRNB"/>
    <property type="match status" value="1"/>
</dbReference>
<dbReference type="GO" id="GO:0003676">
    <property type="term" value="F:nucleic acid binding"/>
    <property type="evidence" value="ECO:0007669"/>
    <property type="project" value="InterPro"/>
</dbReference>
<protein>
    <submittedName>
        <fullName evidence="2">Phosphoesterase</fullName>
    </submittedName>
</protein>
<reference evidence="2 3" key="1">
    <citation type="submission" date="2015-09" db="EMBL/GenBank/DDBJ databases">
        <title>A metagenomics-based metabolic model of nitrate-dependent anaerobic oxidation of methane by Methanoperedens-like archaea.</title>
        <authorList>
            <person name="Arshad A."/>
            <person name="Speth D.R."/>
            <person name="De Graaf R.M."/>
            <person name="Op Den Camp H.J."/>
            <person name="Jetten M.S."/>
            <person name="Welte C.U."/>
        </authorList>
    </citation>
    <scope>NUCLEOTIDE SEQUENCE [LARGE SCALE GENOMIC DNA]</scope>
</reference>
<evidence type="ECO:0000313" key="2">
    <source>
        <dbReference type="EMBL" id="KPQ45379.1"/>
    </source>
</evidence>
<dbReference type="EMBL" id="LKCM01000008">
    <property type="protein sequence ID" value="KPQ45379.1"/>
    <property type="molecule type" value="Genomic_DNA"/>
</dbReference>
<dbReference type="AlphaFoldDB" id="A0A0P7ZJQ1"/>
<comment type="caution">
    <text evidence="2">The sequence shown here is derived from an EMBL/GenBank/DDBJ whole genome shotgun (WGS) entry which is preliminary data.</text>
</comment>
<dbReference type="Proteomes" id="UP000050360">
    <property type="component" value="Unassembled WGS sequence"/>
</dbReference>
<feature type="domain" description="DHHA1" evidence="1">
    <location>
        <begin position="249"/>
        <end position="311"/>
    </location>
</feature>
<dbReference type="PANTHER" id="PTHR42146">
    <property type="entry name" value="3',5'-CYCLIC-NUCLEOTIDE PHOSPHODIESTERASE"/>
    <property type="match status" value="1"/>
</dbReference>
<dbReference type="InterPro" id="IPR038763">
    <property type="entry name" value="DHH_sf"/>
</dbReference>
<proteinExistence type="predicted"/>
<evidence type="ECO:0000259" key="1">
    <source>
        <dbReference type="Pfam" id="PF02272"/>
    </source>
</evidence>
<dbReference type="Gene3D" id="3.10.310.30">
    <property type="match status" value="1"/>
</dbReference>